<sequence>MYQLLYEDIAQKIEDQIHQSVYKEGDKLPSERELAEEYGVSRNVIREVIGTLREHGYAIVKPGKGAYITKLNNIVVTETLKRMLQSDDPTGEEILEVREDLEIAIIRKAVQKREVQDIQALKNIYNKMEKNRSFVNQFIKDDSYFHITLAKATQNNIYPLLIQSLFDITEGSIFTLTRLLPYSVDDAQNHHSDLIQAIETMDERLGVSVIKNHMDLLRNEVTLLKKQNLL</sequence>
<dbReference type="SMART" id="SM00895">
    <property type="entry name" value="FCD"/>
    <property type="match status" value="1"/>
</dbReference>
<reference evidence="6" key="1">
    <citation type="journal article" date="2019" name="Int. J. Syst. Evol. Microbiol.">
        <title>The Global Catalogue of Microorganisms (GCM) 10K type strain sequencing project: providing services to taxonomists for standard genome sequencing and annotation.</title>
        <authorList>
            <consortium name="The Broad Institute Genomics Platform"/>
            <consortium name="The Broad Institute Genome Sequencing Center for Infectious Disease"/>
            <person name="Wu L."/>
            <person name="Ma J."/>
        </authorList>
    </citation>
    <scope>NUCLEOTIDE SEQUENCE [LARGE SCALE GENOMIC DNA]</scope>
    <source>
        <strain evidence="6">JCM 12149</strain>
    </source>
</reference>
<dbReference type="CDD" id="cd07377">
    <property type="entry name" value="WHTH_GntR"/>
    <property type="match status" value="1"/>
</dbReference>
<dbReference type="InterPro" id="IPR008920">
    <property type="entry name" value="TF_FadR/GntR_C"/>
</dbReference>
<evidence type="ECO:0000313" key="5">
    <source>
        <dbReference type="EMBL" id="GAA0433790.1"/>
    </source>
</evidence>
<dbReference type="PROSITE" id="PS50949">
    <property type="entry name" value="HTH_GNTR"/>
    <property type="match status" value="1"/>
</dbReference>
<dbReference type="Gene3D" id="1.20.120.530">
    <property type="entry name" value="GntR ligand-binding domain-like"/>
    <property type="match status" value="1"/>
</dbReference>
<dbReference type="InterPro" id="IPR036390">
    <property type="entry name" value="WH_DNA-bd_sf"/>
</dbReference>
<dbReference type="InterPro" id="IPR000524">
    <property type="entry name" value="Tscrpt_reg_HTH_GntR"/>
</dbReference>
<keyword evidence="6" id="KW-1185">Reference proteome</keyword>
<dbReference type="Pfam" id="PF00392">
    <property type="entry name" value="GntR"/>
    <property type="match status" value="1"/>
</dbReference>
<dbReference type="SUPFAM" id="SSF48008">
    <property type="entry name" value="GntR ligand-binding domain-like"/>
    <property type="match status" value="1"/>
</dbReference>
<protein>
    <submittedName>
        <fullName evidence="5">FadR/GntR family transcriptional regulator</fullName>
    </submittedName>
</protein>
<dbReference type="SMART" id="SM00345">
    <property type="entry name" value="HTH_GNTR"/>
    <property type="match status" value="1"/>
</dbReference>
<dbReference type="PANTHER" id="PTHR43537:SF5">
    <property type="entry name" value="UXU OPERON TRANSCRIPTIONAL REGULATOR"/>
    <property type="match status" value="1"/>
</dbReference>
<evidence type="ECO:0000256" key="3">
    <source>
        <dbReference type="ARBA" id="ARBA00023163"/>
    </source>
</evidence>
<evidence type="ECO:0000313" key="6">
    <source>
        <dbReference type="Proteomes" id="UP001501459"/>
    </source>
</evidence>
<dbReference type="Pfam" id="PF07729">
    <property type="entry name" value="FCD"/>
    <property type="match status" value="1"/>
</dbReference>
<dbReference type="SUPFAM" id="SSF46785">
    <property type="entry name" value="Winged helix' DNA-binding domain"/>
    <property type="match status" value="1"/>
</dbReference>
<name>A0ABP3IYT4_9BACI</name>
<accession>A0ABP3IYT4</accession>
<evidence type="ECO:0000259" key="4">
    <source>
        <dbReference type="PROSITE" id="PS50949"/>
    </source>
</evidence>
<evidence type="ECO:0000256" key="1">
    <source>
        <dbReference type="ARBA" id="ARBA00023015"/>
    </source>
</evidence>
<dbReference type="RefSeq" id="WP_343751332.1">
    <property type="nucleotide sequence ID" value="NZ_BAAADM010000020.1"/>
</dbReference>
<dbReference type="InterPro" id="IPR011711">
    <property type="entry name" value="GntR_C"/>
</dbReference>
<dbReference type="PANTHER" id="PTHR43537">
    <property type="entry name" value="TRANSCRIPTIONAL REGULATOR, GNTR FAMILY"/>
    <property type="match status" value="1"/>
</dbReference>
<keyword evidence="3" id="KW-0804">Transcription</keyword>
<gene>
    <name evidence="5" type="ORF">GCM10008983_07960</name>
</gene>
<dbReference type="InterPro" id="IPR036388">
    <property type="entry name" value="WH-like_DNA-bd_sf"/>
</dbReference>
<keyword evidence="1" id="KW-0805">Transcription regulation</keyword>
<keyword evidence="2" id="KW-0238">DNA-binding</keyword>
<proteinExistence type="predicted"/>
<dbReference type="EMBL" id="BAAADM010000020">
    <property type="protein sequence ID" value="GAA0433790.1"/>
    <property type="molecule type" value="Genomic_DNA"/>
</dbReference>
<comment type="caution">
    <text evidence="5">The sequence shown here is derived from an EMBL/GenBank/DDBJ whole genome shotgun (WGS) entry which is preliminary data.</text>
</comment>
<dbReference type="PRINTS" id="PR00035">
    <property type="entry name" value="HTHGNTR"/>
</dbReference>
<organism evidence="5 6">
    <name type="scientific">Lentibacillus halophilus</name>
    <dbReference type="NCBI Taxonomy" id="295065"/>
    <lineage>
        <taxon>Bacteria</taxon>
        <taxon>Bacillati</taxon>
        <taxon>Bacillota</taxon>
        <taxon>Bacilli</taxon>
        <taxon>Bacillales</taxon>
        <taxon>Bacillaceae</taxon>
        <taxon>Lentibacillus</taxon>
    </lineage>
</organism>
<dbReference type="Gene3D" id="1.10.10.10">
    <property type="entry name" value="Winged helix-like DNA-binding domain superfamily/Winged helix DNA-binding domain"/>
    <property type="match status" value="1"/>
</dbReference>
<dbReference type="Proteomes" id="UP001501459">
    <property type="component" value="Unassembled WGS sequence"/>
</dbReference>
<evidence type="ECO:0000256" key="2">
    <source>
        <dbReference type="ARBA" id="ARBA00023125"/>
    </source>
</evidence>
<feature type="domain" description="HTH gntR-type" evidence="4">
    <location>
        <begin position="3"/>
        <end position="71"/>
    </location>
</feature>